<evidence type="ECO:0000259" key="2">
    <source>
        <dbReference type="PROSITE" id="PS51898"/>
    </source>
</evidence>
<comment type="caution">
    <text evidence="3">The sequence shown here is derived from an EMBL/GenBank/DDBJ whole genome shotgun (WGS) entry which is preliminary data.</text>
</comment>
<evidence type="ECO:0000313" key="4">
    <source>
        <dbReference type="Proteomes" id="UP000537825"/>
    </source>
</evidence>
<gene>
    <name evidence="3" type="ORF">GTZ93_19025</name>
</gene>
<dbReference type="InterPro" id="IPR013762">
    <property type="entry name" value="Integrase-like_cat_sf"/>
</dbReference>
<dbReference type="EMBL" id="JAAAPK010000004">
    <property type="protein sequence ID" value="NBC41897.1"/>
    <property type="molecule type" value="Genomic_DNA"/>
</dbReference>
<dbReference type="Pfam" id="PF00589">
    <property type="entry name" value="Phage_integrase"/>
    <property type="match status" value="1"/>
</dbReference>
<dbReference type="SUPFAM" id="SSF56349">
    <property type="entry name" value="DNA breaking-rejoining enzymes"/>
    <property type="match status" value="1"/>
</dbReference>
<dbReference type="Proteomes" id="UP000537825">
    <property type="component" value="Unassembled WGS sequence"/>
</dbReference>
<reference evidence="3 4" key="1">
    <citation type="submission" date="2020-01" db="EMBL/GenBank/DDBJ databases">
        <title>The draft genome sequence of Corallococcus exiguus DSM 14696.</title>
        <authorList>
            <person name="Zhang X."/>
            <person name="Zhu H."/>
        </authorList>
    </citation>
    <scope>NUCLEOTIDE SEQUENCE [LARGE SCALE GENOMIC DNA]</scope>
    <source>
        <strain evidence="3 4">DSM 14696</strain>
    </source>
</reference>
<keyword evidence="1" id="KW-0233">DNA recombination</keyword>
<organism evidence="3 4">
    <name type="scientific">Corallococcus exiguus</name>
    <dbReference type="NCBI Taxonomy" id="83462"/>
    <lineage>
        <taxon>Bacteria</taxon>
        <taxon>Pseudomonadati</taxon>
        <taxon>Myxococcota</taxon>
        <taxon>Myxococcia</taxon>
        <taxon>Myxococcales</taxon>
        <taxon>Cystobacterineae</taxon>
        <taxon>Myxococcaceae</taxon>
        <taxon>Corallococcus</taxon>
    </lineage>
</organism>
<evidence type="ECO:0000313" key="3">
    <source>
        <dbReference type="EMBL" id="NBC41897.1"/>
    </source>
</evidence>
<dbReference type="Gene3D" id="1.10.443.10">
    <property type="entry name" value="Intergrase catalytic core"/>
    <property type="match status" value="1"/>
</dbReference>
<protein>
    <recommendedName>
        <fullName evidence="2">Tyr recombinase domain-containing protein</fullName>
    </recommendedName>
</protein>
<evidence type="ECO:0000256" key="1">
    <source>
        <dbReference type="ARBA" id="ARBA00023172"/>
    </source>
</evidence>
<proteinExistence type="predicted"/>
<accession>A0A7X5BV52</accession>
<dbReference type="GO" id="GO:0006310">
    <property type="term" value="P:DNA recombination"/>
    <property type="evidence" value="ECO:0007669"/>
    <property type="project" value="UniProtKB-KW"/>
</dbReference>
<name>A0A7X5BV52_9BACT</name>
<sequence>MRHTSWHVTKLLRSIANRAGVTLPAGFTFHGLRKQFGSFVHQATGDLVATLRLLGHASPQVTAAIYLADDVAHLARQVGRFRVVSGMADEHTDQPWGGPRGQYL</sequence>
<dbReference type="GO" id="GO:0003677">
    <property type="term" value="F:DNA binding"/>
    <property type="evidence" value="ECO:0007669"/>
    <property type="project" value="InterPro"/>
</dbReference>
<dbReference type="InterPro" id="IPR002104">
    <property type="entry name" value="Integrase_catalytic"/>
</dbReference>
<dbReference type="InterPro" id="IPR011010">
    <property type="entry name" value="DNA_brk_join_enz"/>
</dbReference>
<feature type="domain" description="Tyr recombinase" evidence="2">
    <location>
        <begin position="1"/>
        <end position="79"/>
    </location>
</feature>
<dbReference type="AlphaFoldDB" id="A0A7X5BV52"/>
<dbReference type="GO" id="GO:0015074">
    <property type="term" value="P:DNA integration"/>
    <property type="evidence" value="ECO:0007669"/>
    <property type="project" value="InterPro"/>
</dbReference>
<keyword evidence="4" id="KW-1185">Reference proteome</keyword>
<dbReference type="PROSITE" id="PS51898">
    <property type="entry name" value="TYR_RECOMBINASE"/>
    <property type="match status" value="1"/>
</dbReference>